<keyword evidence="1" id="KW-1133">Transmembrane helix</keyword>
<protein>
    <submittedName>
        <fullName evidence="2">Uncharacterized protein</fullName>
    </submittedName>
</protein>
<dbReference type="Gramene" id="EOY18830">
    <property type="protein sequence ID" value="EOY18830"/>
    <property type="gene ID" value="TCM_043325"/>
</dbReference>
<organism evidence="2 3">
    <name type="scientific">Theobroma cacao</name>
    <name type="common">Cacao</name>
    <name type="synonym">Cocoa</name>
    <dbReference type="NCBI Taxonomy" id="3641"/>
    <lineage>
        <taxon>Eukaryota</taxon>
        <taxon>Viridiplantae</taxon>
        <taxon>Streptophyta</taxon>
        <taxon>Embryophyta</taxon>
        <taxon>Tracheophyta</taxon>
        <taxon>Spermatophyta</taxon>
        <taxon>Magnoliopsida</taxon>
        <taxon>eudicotyledons</taxon>
        <taxon>Gunneridae</taxon>
        <taxon>Pentapetalae</taxon>
        <taxon>rosids</taxon>
        <taxon>malvids</taxon>
        <taxon>Malvales</taxon>
        <taxon>Malvaceae</taxon>
        <taxon>Byttnerioideae</taxon>
        <taxon>Theobroma</taxon>
    </lineage>
</organism>
<keyword evidence="3" id="KW-1185">Reference proteome</keyword>
<evidence type="ECO:0000313" key="3">
    <source>
        <dbReference type="Proteomes" id="UP000026915"/>
    </source>
</evidence>
<accession>A0A061FND8</accession>
<name>A0A061FND8_THECC</name>
<sequence length="100" mass="11117">MHDYAVFLEAKVMCFWMGLTSLFLLMCTASVWKIIDSALLCSTKLGAYSIAVTALSPSELITRAFSKSSACATQTAEVVRYCTQYMWPPAEPAFRFLILS</sequence>
<reference evidence="2 3" key="1">
    <citation type="journal article" date="2013" name="Genome Biol.">
        <title>The genome sequence of the most widely cultivated cacao type and its use to identify candidate genes regulating pod color.</title>
        <authorList>
            <person name="Motamayor J.C."/>
            <person name="Mockaitis K."/>
            <person name="Schmutz J."/>
            <person name="Haiminen N."/>
            <person name="Iii D.L."/>
            <person name="Cornejo O."/>
            <person name="Findley S.D."/>
            <person name="Zheng P."/>
            <person name="Utro F."/>
            <person name="Royaert S."/>
            <person name="Saski C."/>
            <person name="Jenkins J."/>
            <person name="Podicheti R."/>
            <person name="Zhao M."/>
            <person name="Scheffler B.E."/>
            <person name="Stack J.C."/>
            <person name="Feltus F.A."/>
            <person name="Mustiga G.M."/>
            <person name="Amores F."/>
            <person name="Phillips W."/>
            <person name="Marelli J.P."/>
            <person name="May G.D."/>
            <person name="Shapiro H."/>
            <person name="Ma J."/>
            <person name="Bustamante C.D."/>
            <person name="Schnell R.J."/>
            <person name="Main D."/>
            <person name="Gilbert D."/>
            <person name="Parida L."/>
            <person name="Kuhn D.N."/>
        </authorList>
    </citation>
    <scope>NUCLEOTIDE SEQUENCE [LARGE SCALE GENOMIC DNA]</scope>
    <source>
        <strain evidence="3">cv. Matina 1-6</strain>
    </source>
</reference>
<dbReference type="InParanoid" id="A0A061FND8"/>
<dbReference type="AlphaFoldDB" id="A0A061FND8"/>
<dbReference type="HOGENOM" id="CLU_2311247_0_0_1"/>
<dbReference type="EMBL" id="CM001888">
    <property type="protein sequence ID" value="EOY18830.1"/>
    <property type="molecule type" value="Genomic_DNA"/>
</dbReference>
<keyword evidence="1" id="KW-0812">Transmembrane</keyword>
<proteinExistence type="predicted"/>
<gene>
    <name evidence="2" type="ORF">TCM_043325</name>
</gene>
<feature type="transmembrane region" description="Helical" evidence="1">
    <location>
        <begin position="12"/>
        <end position="35"/>
    </location>
</feature>
<evidence type="ECO:0000256" key="1">
    <source>
        <dbReference type="SAM" id="Phobius"/>
    </source>
</evidence>
<keyword evidence="1" id="KW-0472">Membrane</keyword>
<evidence type="ECO:0000313" key="2">
    <source>
        <dbReference type="EMBL" id="EOY18830.1"/>
    </source>
</evidence>
<dbReference type="Proteomes" id="UP000026915">
    <property type="component" value="Chromosome 10"/>
</dbReference>